<dbReference type="InterPro" id="IPR048341">
    <property type="entry name" value="DUF1285_N"/>
</dbReference>
<dbReference type="Pfam" id="PF06938">
    <property type="entry name" value="DUF1285_N"/>
    <property type="match status" value="1"/>
</dbReference>
<dbReference type="Pfam" id="PF21028">
    <property type="entry name" value="DUF1285_C"/>
    <property type="match status" value="1"/>
</dbReference>
<feature type="domain" description="DUF1285" evidence="2">
    <location>
        <begin position="81"/>
        <end position="166"/>
    </location>
</feature>
<evidence type="ECO:0000259" key="2">
    <source>
        <dbReference type="Pfam" id="PF21028"/>
    </source>
</evidence>
<proteinExistence type="predicted"/>
<dbReference type="EMBL" id="VAFL01000008">
    <property type="protein sequence ID" value="TKW66264.1"/>
    <property type="molecule type" value="Genomic_DNA"/>
</dbReference>
<dbReference type="InterPro" id="IPR023361">
    <property type="entry name" value="DUF1285_beta_roll_sf"/>
</dbReference>
<comment type="caution">
    <text evidence="3">The sequence shown here is derived from an EMBL/GenBank/DDBJ whole genome shotgun (WGS) entry which is preliminary data.</text>
</comment>
<dbReference type="AlphaFoldDB" id="A0A533I742"/>
<reference evidence="3 4" key="1">
    <citation type="journal article" date="2017" name="Nat. Commun.">
        <title>In situ click chemistry generation of cyclooxygenase-2 inhibitors.</title>
        <authorList>
            <person name="Bhardwaj A."/>
            <person name="Kaur J."/>
            <person name="Wuest M."/>
            <person name="Wuest F."/>
        </authorList>
    </citation>
    <scope>NUCLEOTIDE SEQUENCE [LARGE SCALE GENOMIC DNA]</scope>
    <source>
        <strain evidence="3">S2_012_000_R3_94</strain>
    </source>
</reference>
<feature type="domain" description="DUF1285" evidence="1">
    <location>
        <begin position="14"/>
        <end position="80"/>
    </location>
</feature>
<name>A0A533I742_PARDE</name>
<protein>
    <submittedName>
        <fullName evidence="3">DUF1285 domain-containing protein</fullName>
    </submittedName>
</protein>
<evidence type="ECO:0000259" key="1">
    <source>
        <dbReference type="Pfam" id="PF06938"/>
    </source>
</evidence>
<dbReference type="Gene3D" id="2.30.270.10">
    <property type="entry name" value="duf1285 protein"/>
    <property type="match status" value="1"/>
</dbReference>
<dbReference type="Gene3D" id="3.10.540.10">
    <property type="entry name" value="duf1285 like domain"/>
    <property type="match status" value="1"/>
</dbReference>
<dbReference type="InterPro" id="IPR048342">
    <property type="entry name" value="DUF1285_C"/>
</dbReference>
<gene>
    <name evidence="3" type="ORF">DI616_12100</name>
</gene>
<dbReference type="InterPro" id="IPR010707">
    <property type="entry name" value="DUF1285"/>
</dbReference>
<evidence type="ECO:0000313" key="3">
    <source>
        <dbReference type="EMBL" id="TKW66264.1"/>
    </source>
</evidence>
<evidence type="ECO:0000313" key="4">
    <source>
        <dbReference type="Proteomes" id="UP000315344"/>
    </source>
</evidence>
<dbReference type="Proteomes" id="UP000315344">
    <property type="component" value="Unassembled WGS sequence"/>
</dbReference>
<sequence>MAAVAKREGLRGPAPVHLWNPPYCGEMDMEIRADGTWIHEGSPIGRPAMVRMFANILKFEDGRHFLVTPVEKIGIRVEDAPFIAVDVEIDADDIRFTTNIGDVVRLDGDHPLTISGTSANPRPYVEVRGGLLARIDRKSFYRLAEAAAPGKCGSLGVTSAGVFFPLE</sequence>
<accession>A0A533I742</accession>
<dbReference type="PIRSF" id="PIRSF029557">
    <property type="entry name" value="UCP029557"/>
    <property type="match status" value="1"/>
</dbReference>
<organism evidence="3 4">
    <name type="scientific">Paracoccus denitrificans</name>
    <dbReference type="NCBI Taxonomy" id="266"/>
    <lineage>
        <taxon>Bacteria</taxon>
        <taxon>Pseudomonadati</taxon>
        <taxon>Pseudomonadota</taxon>
        <taxon>Alphaproteobacteria</taxon>
        <taxon>Rhodobacterales</taxon>
        <taxon>Paracoccaceae</taxon>
        <taxon>Paracoccus</taxon>
    </lineage>
</organism>